<dbReference type="GO" id="GO:0000155">
    <property type="term" value="F:phosphorelay sensor kinase activity"/>
    <property type="evidence" value="ECO:0007669"/>
    <property type="project" value="InterPro"/>
</dbReference>
<sequence>MESVDELVLLQQQLKQEKEARNAAEKQLKEVTQELNLLKQHADHLQESTPAGVSAAEFQQEFPDPIFRLDFEGNILFINASGEQLLDLIPKKRRWLLSKLLLKKTERTRRFGTPQSLKSNILGKHYTLFIVPFEAKGYANIYFSNITERREAELALRESRNFVRNIARTIPNIIYIYDLDLDRCIYVNDHLNTVLGYSESDVAAMGGHVLMSLIVPEELPKMYHHIYDIIQATDGEIREVEYLVKDKNGQLKNLLCRESVFKRKDNGQVLQVIGSAEDVTQLRSKANELKAQKDFYESIFNNLPSDIAVYDADLRYTFVNPVAVADPEHRKFIIGKTNIEYARYRNVPHERLMNREMNLELAKVGKRPVQFEEKLTSPEGGEKYFLRKLNPVLDQNGNLKMIIGHGLNITELKKAQEEISQSESKNRAILAAIPDLMFIINKEGIYLDMMNVEQEHLLIPKNQVIGKHICEIMPPEVSQPISELIVNVIQNGQPERIEYNLELEAGIRYYEGRIIKYNSNEVLAIIRDTTEERNASLEAKEKNEFIKQVMDLSPSLIYVKDGKGNFKLANQELAKLMGKSETEILNRCQSELIPHAAESTYFSTIDRQVITERREITAEEKYTKSDGTVVWFRTTKRPLITSNGEVHVLGISTDITAQRQASKMLEESEEMHRLLSENSKDVICLHELDGRYKYISKSVEDMLGYTTDEVVGNLPQAIIYPEDIHKLYNALEQVKQGAKYVTIEHRVLHKNGGFVWVETQLKPVLDADGNVIRIQSSARDISTRRKNAEALRNSEKKYRDLINYSQAFICTHTMVGEVLSVNPYLMNLLGYPEEQIVGRKLQTFFSPIYRRNFHKYIARFEYANLVDGVLCILDKDKEERYLYYQNSKVVEPGMAPYIICIAQDITDRMNAEKELKKAKEAAEESARVKENFLANMSHEIRTPMNGILGMAGLLFKTDLNDTQSNYLKIIRQSAENLLVVINDILDIAKIEAGKMEVEQIPFNLEEIIRTAYQTLTYKAEEKEIAYTLEPLKLAHPILVGDPYRLHQVLLNLLNNAIKFTDEGGVTLRCIVKKETAEELTIEITVTDTGIGIPQDKLNLIFDGFTQAYSSITRKYGGSGLGLSICKSLIEMQHGNIWVTSELGTGSTFGFSITYLKAAEQELPDANGSTIDYEALDKLRVLIAEDNEINIFLAQAILEGWKFKVDVARNGREAVEMALDNTYDIILMDIQMPELSGIDATQLIRANPDAQKGAIPIIALTANALKGDADKYLSAGMNDYISKPFDEELLYQKLMTLLPHKLKALSGPRQVKPVEVKLTDPLYNLEMLHKMSRGNQAFINRTVELFISTAPQTIAELQEAVQQQDWQMVSSTAHKLKSTIDTLKIEQLKQVVRQVESDAKNLVNTDGIQSLVYYIDEHIQLVIKEIAKEIK</sequence>
<evidence type="ECO:0000256" key="16">
    <source>
        <dbReference type="PROSITE-ProRule" id="PRU00110"/>
    </source>
</evidence>
<evidence type="ECO:0000313" key="25">
    <source>
        <dbReference type="Proteomes" id="UP000474777"/>
    </source>
</evidence>
<comment type="subunit">
    <text evidence="14">At low DSF concentrations, interacts with RpfF.</text>
</comment>
<dbReference type="InterPro" id="IPR000700">
    <property type="entry name" value="PAS-assoc_C"/>
</dbReference>
<evidence type="ECO:0000256" key="18">
    <source>
        <dbReference type="SAM" id="Coils"/>
    </source>
</evidence>
<dbReference type="GO" id="GO:0005524">
    <property type="term" value="F:ATP binding"/>
    <property type="evidence" value="ECO:0007669"/>
    <property type="project" value="UniProtKB-KW"/>
</dbReference>
<evidence type="ECO:0000259" key="21">
    <source>
        <dbReference type="PROSITE" id="PS50112"/>
    </source>
</evidence>
<comment type="caution">
    <text evidence="24">The sequence shown here is derived from an EMBL/GenBank/DDBJ whole genome shotgun (WGS) entry which is preliminary data.</text>
</comment>
<feature type="domain" description="PAS" evidence="21">
    <location>
        <begin position="422"/>
        <end position="492"/>
    </location>
</feature>
<organism evidence="24 25">
    <name type="scientific">Pontibacter burrus</name>
    <dbReference type="NCBI Taxonomy" id="2704466"/>
    <lineage>
        <taxon>Bacteria</taxon>
        <taxon>Pseudomonadati</taxon>
        <taxon>Bacteroidota</taxon>
        <taxon>Cytophagia</taxon>
        <taxon>Cytophagales</taxon>
        <taxon>Hymenobacteraceae</taxon>
        <taxon>Pontibacter</taxon>
    </lineage>
</organism>
<dbReference type="PRINTS" id="PR00344">
    <property type="entry name" value="BCTRLSENSOR"/>
</dbReference>
<dbReference type="SMART" id="SM00387">
    <property type="entry name" value="HATPase_c"/>
    <property type="match status" value="1"/>
</dbReference>
<evidence type="ECO:0000259" key="19">
    <source>
        <dbReference type="PROSITE" id="PS50109"/>
    </source>
</evidence>
<accession>A0A6B3LQ56</accession>
<dbReference type="InterPro" id="IPR036097">
    <property type="entry name" value="HisK_dim/P_sf"/>
</dbReference>
<proteinExistence type="predicted"/>
<keyword evidence="25" id="KW-1185">Reference proteome</keyword>
<dbReference type="CDD" id="cd17546">
    <property type="entry name" value="REC_hyHK_CKI1_RcsC-like"/>
    <property type="match status" value="1"/>
</dbReference>
<dbReference type="RefSeq" id="WP_163915794.1">
    <property type="nucleotide sequence ID" value="NZ_JAAGWD010000006.1"/>
</dbReference>
<dbReference type="EC" id="2.7.13.3" evidence="3"/>
<feature type="domain" description="PAC" evidence="22">
    <location>
        <begin position="616"/>
        <end position="667"/>
    </location>
</feature>
<evidence type="ECO:0000256" key="1">
    <source>
        <dbReference type="ARBA" id="ARBA00000085"/>
    </source>
</evidence>
<comment type="catalytic activity">
    <reaction evidence="1">
        <text>ATP + protein L-histidine = ADP + protein N-phospho-L-histidine.</text>
        <dbReference type="EC" id="2.7.13.3"/>
    </reaction>
</comment>
<keyword evidence="18" id="KW-0175">Coiled coil</keyword>
<name>A0A6B3LQ56_9BACT</name>
<protein>
    <recommendedName>
        <fullName evidence="15">Sensory/regulatory protein RpfC</fullName>
        <ecNumber evidence="3">2.7.13.3</ecNumber>
    </recommendedName>
</protein>
<dbReference type="PROSITE" id="PS50112">
    <property type="entry name" value="PAS"/>
    <property type="match status" value="5"/>
</dbReference>
<dbReference type="PANTHER" id="PTHR45339">
    <property type="entry name" value="HYBRID SIGNAL TRANSDUCTION HISTIDINE KINASE J"/>
    <property type="match status" value="1"/>
</dbReference>
<dbReference type="Gene3D" id="1.20.120.160">
    <property type="entry name" value="HPT domain"/>
    <property type="match status" value="1"/>
</dbReference>
<dbReference type="SUPFAM" id="SSF55874">
    <property type="entry name" value="ATPase domain of HSP90 chaperone/DNA topoisomerase II/histidine kinase"/>
    <property type="match status" value="1"/>
</dbReference>
<dbReference type="InterPro" id="IPR013656">
    <property type="entry name" value="PAS_4"/>
</dbReference>
<feature type="coiled-coil region" evidence="18">
    <location>
        <begin position="901"/>
        <end position="931"/>
    </location>
</feature>
<dbReference type="NCBIfam" id="TIGR00229">
    <property type="entry name" value="sensory_box"/>
    <property type="match status" value="4"/>
</dbReference>
<feature type="domain" description="PAC" evidence="22">
    <location>
        <begin position="238"/>
        <end position="291"/>
    </location>
</feature>
<dbReference type="InterPro" id="IPR035965">
    <property type="entry name" value="PAS-like_dom_sf"/>
</dbReference>
<dbReference type="InterPro" id="IPR001610">
    <property type="entry name" value="PAC"/>
</dbReference>
<dbReference type="CDD" id="cd00082">
    <property type="entry name" value="HisKA"/>
    <property type="match status" value="1"/>
</dbReference>
<feature type="domain" description="PAC" evidence="22">
    <location>
        <begin position="741"/>
        <end position="793"/>
    </location>
</feature>
<dbReference type="InterPro" id="IPR036890">
    <property type="entry name" value="HATPase_C_sf"/>
</dbReference>
<evidence type="ECO:0000259" key="20">
    <source>
        <dbReference type="PROSITE" id="PS50110"/>
    </source>
</evidence>
<dbReference type="PROSITE" id="PS50113">
    <property type="entry name" value="PAC"/>
    <property type="match status" value="4"/>
</dbReference>
<dbReference type="InterPro" id="IPR003594">
    <property type="entry name" value="HATPase_dom"/>
</dbReference>
<dbReference type="PANTHER" id="PTHR45339:SF1">
    <property type="entry name" value="HYBRID SIGNAL TRANSDUCTION HISTIDINE KINASE J"/>
    <property type="match status" value="1"/>
</dbReference>
<keyword evidence="11" id="KW-1133">Transmembrane helix</keyword>
<dbReference type="Gene3D" id="1.10.287.130">
    <property type="match status" value="1"/>
</dbReference>
<evidence type="ECO:0000256" key="2">
    <source>
        <dbReference type="ARBA" id="ARBA00004651"/>
    </source>
</evidence>
<keyword evidence="10" id="KW-0067">ATP-binding</keyword>
<dbReference type="PROSITE" id="PS50110">
    <property type="entry name" value="RESPONSE_REGULATORY"/>
    <property type="match status" value="1"/>
</dbReference>
<dbReference type="SUPFAM" id="SSF55785">
    <property type="entry name" value="PYP-like sensor domain (PAS domain)"/>
    <property type="match status" value="6"/>
</dbReference>
<evidence type="ECO:0000259" key="23">
    <source>
        <dbReference type="PROSITE" id="PS50894"/>
    </source>
</evidence>
<evidence type="ECO:0000256" key="17">
    <source>
        <dbReference type="PROSITE-ProRule" id="PRU00169"/>
    </source>
</evidence>
<evidence type="ECO:0000256" key="14">
    <source>
        <dbReference type="ARBA" id="ARBA00064003"/>
    </source>
</evidence>
<evidence type="ECO:0000313" key="24">
    <source>
        <dbReference type="EMBL" id="NEM98909.1"/>
    </source>
</evidence>
<dbReference type="InterPro" id="IPR013655">
    <property type="entry name" value="PAS_fold_3"/>
</dbReference>
<evidence type="ECO:0000256" key="6">
    <source>
        <dbReference type="ARBA" id="ARBA00022679"/>
    </source>
</evidence>
<evidence type="ECO:0000256" key="12">
    <source>
        <dbReference type="ARBA" id="ARBA00023012"/>
    </source>
</evidence>
<dbReference type="CDD" id="cd16922">
    <property type="entry name" value="HATPase_EvgS-ArcB-TorS-like"/>
    <property type="match status" value="1"/>
</dbReference>
<dbReference type="FunFam" id="3.30.565.10:FF:000010">
    <property type="entry name" value="Sensor histidine kinase RcsC"/>
    <property type="match status" value="1"/>
</dbReference>
<dbReference type="FunFam" id="1.10.287.130:FF:000002">
    <property type="entry name" value="Two-component osmosensing histidine kinase"/>
    <property type="match status" value="1"/>
</dbReference>
<dbReference type="Pfam" id="PF00072">
    <property type="entry name" value="Response_reg"/>
    <property type="match status" value="1"/>
</dbReference>
<dbReference type="PROSITE" id="PS50109">
    <property type="entry name" value="HIS_KIN"/>
    <property type="match status" value="1"/>
</dbReference>
<evidence type="ECO:0000256" key="11">
    <source>
        <dbReference type="ARBA" id="ARBA00022989"/>
    </source>
</evidence>
<dbReference type="Pfam" id="PF13426">
    <property type="entry name" value="PAS_9"/>
    <property type="match status" value="1"/>
</dbReference>
<dbReference type="Pfam" id="PF01627">
    <property type="entry name" value="Hpt"/>
    <property type="match status" value="1"/>
</dbReference>
<evidence type="ECO:0000256" key="5">
    <source>
        <dbReference type="ARBA" id="ARBA00022553"/>
    </source>
</evidence>
<keyword evidence="13" id="KW-0472">Membrane</keyword>
<comment type="subcellular location">
    <subcellularLocation>
        <location evidence="2">Cell membrane</location>
        <topology evidence="2">Multi-pass membrane protein</topology>
    </subcellularLocation>
</comment>
<feature type="domain" description="PAC" evidence="22">
    <location>
        <begin position="369"/>
        <end position="421"/>
    </location>
</feature>
<evidence type="ECO:0000256" key="3">
    <source>
        <dbReference type="ARBA" id="ARBA00012438"/>
    </source>
</evidence>
<keyword evidence="8" id="KW-0547">Nucleotide-binding</keyword>
<evidence type="ECO:0000256" key="7">
    <source>
        <dbReference type="ARBA" id="ARBA00022692"/>
    </source>
</evidence>
<dbReference type="SUPFAM" id="SSF52172">
    <property type="entry name" value="CheY-like"/>
    <property type="match status" value="1"/>
</dbReference>
<dbReference type="Pfam" id="PF02518">
    <property type="entry name" value="HATPase_c"/>
    <property type="match status" value="1"/>
</dbReference>
<dbReference type="Pfam" id="PF08448">
    <property type="entry name" value="PAS_4"/>
    <property type="match status" value="3"/>
</dbReference>
<feature type="modified residue" description="Phosphohistidine" evidence="16">
    <location>
        <position position="1373"/>
    </location>
</feature>
<evidence type="ECO:0000256" key="13">
    <source>
        <dbReference type="ARBA" id="ARBA00023136"/>
    </source>
</evidence>
<feature type="domain" description="PAS" evidence="21">
    <location>
        <begin position="159"/>
        <end position="233"/>
    </location>
</feature>
<dbReference type="GO" id="GO:0005886">
    <property type="term" value="C:plasma membrane"/>
    <property type="evidence" value="ECO:0007669"/>
    <property type="project" value="UniProtKB-SubCell"/>
</dbReference>
<feature type="domain" description="PAS" evidence="21">
    <location>
        <begin position="542"/>
        <end position="587"/>
    </location>
</feature>
<dbReference type="SMART" id="SM00448">
    <property type="entry name" value="REC"/>
    <property type="match status" value="1"/>
</dbReference>
<reference evidence="24 25" key="1">
    <citation type="submission" date="2020-02" db="EMBL/GenBank/DDBJ databases">
        <authorList>
            <person name="Kim M.K."/>
        </authorList>
    </citation>
    <scope>NUCLEOTIDE SEQUENCE [LARGE SCALE GENOMIC DNA]</scope>
    <source>
        <strain evidence="24 25">BT327</strain>
    </source>
</reference>
<feature type="domain" description="Histidine kinase" evidence="19">
    <location>
        <begin position="935"/>
        <end position="1156"/>
    </location>
</feature>
<dbReference type="PROSITE" id="PS50894">
    <property type="entry name" value="HPT"/>
    <property type="match status" value="1"/>
</dbReference>
<dbReference type="Pfam" id="PF00512">
    <property type="entry name" value="HisKA"/>
    <property type="match status" value="1"/>
</dbReference>
<dbReference type="SUPFAM" id="SSF47384">
    <property type="entry name" value="Homodimeric domain of signal transducing histidine kinase"/>
    <property type="match status" value="1"/>
</dbReference>
<keyword evidence="12" id="KW-0902">Two-component regulatory system</keyword>
<dbReference type="InterPro" id="IPR001789">
    <property type="entry name" value="Sig_transdc_resp-reg_receiver"/>
</dbReference>
<keyword evidence="5 17" id="KW-0597">Phosphoprotein</keyword>
<feature type="domain" description="HPt" evidence="23">
    <location>
        <begin position="1334"/>
        <end position="1430"/>
    </location>
</feature>
<feature type="coiled-coil region" evidence="18">
    <location>
        <begin position="7"/>
        <end position="48"/>
    </location>
</feature>
<dbReference type="SUPFAM" id="SSF47226">
    <property type="entry name" value="Histidine-containing phosphotransfer domain, HPT domain"/>
    <property type="match status" value="1"/>
</dbReference>
<dbReference type="InterPro" id="IPR005467">
    <property type="entry name" value="His_kinase_dom"/>
</dbReference>
<feature type="domain" description="PAS" evidence="21">
    <location>
        <begin position="668"/>
        <end position="738"/>
    </location>
</feature>
<evidence type="ECO:0000259" key="22">
    <source>
        <dbReference type="PROSITE" id="PS50113"/>
    </source>
</evidence>
<evidence type="ECO:0000256" key="15">
    <source>
        <dbReference type="ARBA" id="ARBA00068150"/>
    </source>
</evidence>
<evidence type="ECO:0000256" key="4">
    <source>
        <dbReference type="ARBA" id="ARBA00022475"/>
    </source>
</evidence>
<dbReference type="SMART" id="SM00388">
    <property type="entry name" value="HisKA"/>
    <property type="match status" value="1"/>
</dbReference>
<dbReference type="SMART" id="SM00091">
    <property type="entry name" value="PAS"/>
    <property type="match status" value="6"/>
</dbReference>
<evidence type="ECO:0000256" key="9">
    <source>
        <dbReference type="ARBA" id="ARBA00022777"/>
    </source>
</evidence>
<keyword evidence="7" id="KW-0812">Transmembrane</keyword>
<dbReference type="InterPro" id="IPR004358">
    <property type="entry name" value="Sig_transdc_His_kin-like_C"/>
</dbReference>
<dbReference type="Proteomes" id="UP000474777">
    <property type="component" value="Unassembled WGS sequence"/>
</dbReference>
<keyword evidence="9" id="KW-0418">Kinase</keyword>
<feature type="domain" description="Response regulatory" evidence="20">
    <location>
        <begin position="1179"/>
        <end position="1297"/>
    </location>
</feature>
<dbReference type="EMBL" id="JAAGWD010000006">
    <property type="protein sequence ID" value="NEM98909.1"/>
    <property type="molecule type" value="Genomic_DNA"/>
</dbReference>
<dbReference type="CDD" id="cd00130">
    <property type="entry name" value="PAS"/>
    <property type="match status" value="4"/>
</dbReference>
<evidence type="ECO:0000256" key="8">
    <source>
        <dbReference type="ARBA" id="ARBA00022741"/>
    </source>
</evidence>
<dbReference type="InterPro" id="IPR000014">
    <property type="entry name" value="PAS"/>
</dbReference>
<feature type="modified residue" description="4-aspartylphosphate" evidence="17">
    <location>
        <position position="1228"/>
    </location>
</feature>
<dbReference type="Gene3D" id="3.40.50.2300">
    <property type="match status" value="1"/>
</dbReference>
<dbReference type="CDD" id="cd00088">
    <property type="entry name" value="HPT"/>
    <property type="match status" value="1"/>
</dbReference>
<dbReference type="InterPro" id="IPR008207">
    <property type="entry name" value="Sig_transdc_His_kin_Hpt_dom"/>
</dbReference>
<dbReference type="InterPro" id="IPR011006">
    <property type="entry name" value="CheY-like_superfamily"/>
</dbReference>
<dbReference type="SMART" id="SM00086">
    <property type="entry name" value="PAC"/>
    <property type="match status" value="5"/>
</dbReference>
<dbReference type="Pfam" id="PF08447">
    <property type="entry name" value="PAS_3"/>
    <property type="match status" value="2"/>
</dbReference>
<dbReference type="Gene3D" id="3.30.450.20">
    <property type="entry name" value="PAS domain"/>
    <property type="match status" value="6"/>
</dbReference>
<gene>
    <name evidence="24" type="ORF">GXP69_14495</name>
</gene>
<dbReference type="Gene3D" id="3.30.565.10">
    <property type="entry name" value="Histidine kinase-like ATPase, C-terminal domain"/>
    <property type="match status" value="1"/>
</dbReference>
<keyword evidence="6" id="KW-0808">Transferase</keyword>
<dbReference type="InterPro" id="IPR003661">
    <property type="entry name" value="HisK_dim/P_dom"/>
</dbReference>
<evidence type="ECO:0000256" key="10">
    <source>
        <dbReference type="ARBA" id="ARBA00022840"/>
    </source>
</evidence>
<feature type="domain" description="PAS" evidence="21">
    <location>
        <begin position="794"/>
        <end position="847"/>
    </location>
</feature>
<dbReference type="InterPro" id="IPR036641">
    <property type="entry name" value="HPT_dom_sf"/>
</dbReference>
<keyword evidence="4" id="KW-1003">Cell membrane</keyword>